<dbReference type="FunFam" id="4.10.1110.10:FF:000003">
    <property type="entry name" value="AN1-type zinc finger protein 2B isoform X1"/>
    <property type="match status" value="1"/>
</dbReference>
<comment type="caution">
    <text evidence="8">The sequence shown here is derived from an EMBL/GenBank/DDBJ whole genome shotgun (WGS) entry which is preliminary data.</text>
</comment>
<protein>
    <recommendedName>
        <fullName evidence="7">AN1-type domain-containing protein</fullName>
    </recommendedName>
</protein>
<dbReference type="SMART" id="SM00154">
    <property type="entry name" value="ZnF_AN1"/>
    <property type="match status" value="2"/>
</dbReference>
<dbReference type="Gene3D" id="4.10.1110.10">
    <property type="entry name" value="AN1-like Zinc finger"/>
    <property type="match status" value="2"/>
</dbReference>
<feature type="region of interest" description="Disordered" evidence="6">
    <location>
        <begin position="292"/>
        <end position="331"/>
    </location>
</feature>
<evidence type="ECO:0000256" key="6">
    <source>
        <dbReference type="SAM" id="MobiDB-lite"/>
    </source>
</evidence>
<evidence type="ECO:0000313" key="8">
    <source>
        <dbReference type="EMBL" id="KAJ1096257.1"/>
    </source>
</evidence>
<dbReference type="GO" id="GO:0045047">
    <property type="term" value="P:protein targeting to ER"/>
    <property type="evidence" value="ECO:0007669"/>
    <property type="project" value="TreeGrafter"/>
</dbReference>
<keyword evidence="2" id="KW-0677">Repeat</keyword>
<dbReference type="InterPro" id="IPR057357">
    <property type="entry name" value="Znf-C2H2_ZFAND2A/B"/>
</dbReference>
<evidence type="ECO:0000256" key="1">
    <source>
        <dbReference type="ARBA" id="ARBA00022723"/>
    </source>
</evidence>
<dbReference type="InterPro" id="IPR035896">
    <property type="entry name" value="AN1-like_Znf"/>
</dbReference>
<keyword evidence="3 5" id="KW-0863">Zinc-finger</keyword>
<dbReference type="Pfam" id="PF25403">
    <property type="entry name" value="zf-C2H2_ZFAND2"/>
    <property type="match status" value="1"/>
</dbReference>
<dbReference type="GO" id="GO:0005783">
    <property type="term" value="C:endoplasmic reticulum"/>
    <property type="evidence" value="ECO:0007669"/>
    <property type="project" value="TreeGrafter"/>
</dbReference>
<proteinExistence type="predicted"/>
<keyword evidence="9" id="KW-1185">Reference proteome</keyword>
<evidence type="ECO:0000259" key="7">
    <source>
        <dbReference type="PROSITE" id="PS51039"/>
    </source>
</evidence>
<keyword evidence="4" id="KW-0862">Zinc</keyword>
<dbReference type="GO" id="GO:0043161">
    <property type="term" value="P:proteasome-mediated ubiquitin-dependent protein catabolic process"/>
    <property type="evidence" value="ECO:0007669"/>
    <property type="project" value="TreeGrafter"/>
</dbReference>
<evidence type="ECO:0000256" key="3">
    <source>
        <dbReference type="ARBA" id="ARBA00022771"/>
    </source>
</evidence>
<dbReference type="Pfam" id="PF01428">
    <property type="entry name" value="zf-AN1"/>
    <property type="match status" value="2"/>
</dbReference>
<dbReference type="GO" id="GO:0008270">
    <property type="term" value="F:zinc ion binding"/>
    <property type="evidence" value="ECO:0007669"/>
    <property type="project" value="UniProtKB-KW"/>
</dbReference>
<dbReference type="InterPro" id="IPR000058">
    <property type="entry name" value="Znf_AN1"/>
</dbReference>
<sequence>MTLTSSTCAGGHTGYTGKSLPADKLGTSSALWKRLSQKDFQERAAWKTRSSLTIILTGGSCDTTHFLKKAKGIFEKASLKMEFPDLGKHCSEKTCKQLDFLPFKCDACKDVFCKNHFKYDQHKCISAYKKDIQVPVCPMCNAPIPVKRGEVPDVVVGEHIARSCKSDSQHKQKIFKNKCLKPGCKRKELIKVVCDHCQENFCIKHRHPSDHSCRGSIHPLSKAGRAAIVRAEATSDAASAVRETPTHQPYQPISASVLPRSCGMSYAATWQKGLSEEEVLKRVLELSLAEATQSHSQTPSFQQEDAASQVSSTSLDECIQSQSKKKAVTGK</sequence>
<evidence type="ECO:0000256" key="2">
    <source>
        <dbReference type="ARBA" id="ARBA00022737"/>
    </source>
</evidence>
<dbReference type="AlphaFoldDB" id="A0AAV7M125"/>
<organism evidence="8 9">
    <name type="scientific">Pleurodeles waltl</name>
    <name type="common">Iberian ribbed newt</name>
    <dbReference type="NCBI Taxonomy" id="8319"/>
    <lineage>
        <taxon>Eukaryota</taxon>
        <taxon>Metazoa</taxon>
        <taxon>Chordata</taxon>
        <taxon>Craniata</taxon>
        <taxon>Vertebrata</taxon>
        <taxon>Euteleostomi</taxon>
        <taxon>Amphibia</taxon>
        <taxon>Batrachia</taxon>
        <taxon>Caudata</taxon>
        <taxon>Salamandroidea</taxon>
        <taxon>Salamandridae</taxon>
        <taxon>Pleurodelinae</taxon>
        <taxon>Pleurodeles</taxon>
    </lineage>
</organism>
<feature type="domain" description="AN1-type" evidence="7">
    <location>
        <begin position="84"/>
        <end position="132"/>
    </location>
</feature>
<feature type="domain" description="AN1-type" evidence="7">
    <location>
        <begin position="173"/>
        <end position="221"/>
    </location>
</feature>
<dbReference type="FunFam" id="4.10.1110.10:FF:000004">
    <property type="entry name" value="AN1-type zinc finger protein 2B isoform X1"/>
    <property type="match status" value="1"/>
</dbReference>
<evidence type="ECO:0000256" key="5">
    <source>
        <dbReference type="PROSITE-ProRule" id="PRU00449"/>
    </source>
</evidence>
<accession>A0AAV7M125</accession>
<feature type="compositionally biased region" description="Polar residues" evidence="6">
    <location>
        <begin position="292"/>
        <end position="322"/>
    </location>
</feature>
<keyword evidence="1" id="KW-0479">Metal-binding</keyword>
<dbReference type="PANTHER" id="PTHR14677:SF20">
    <property type="entry name" value="ZINC FINGER AN1-TYPE CONTAINING 2A-RELATED"/>
    <property type="match status" value="1"/>
</dbReference>
<name>A0AAV7M125_PLEWA</name>
<reference evidence="8" key="1">
    <citation type="journal article" date="2022" name="bioRxiv">
        <title>Sequencing and chromosome-scale assembly of the giantPleurodeles waltlgenome.</title>
        <authorList>
            <person name="Brown T."/>
            <person name="Elewa A."/>
            <person name="Iarovenko S."/>
            <person name="Subramanian E."/>
            <person name="Araus A.J."/>
            <person name="Petzold A."/>
            <person name="Susuki M."/>
            <person name="Suzuki K.-i.T."/>
            <person name="Hayashi T."/>
            <person name="Toyoda A."/>
            <person name="Oliveira C."/>
            <person name="Osipova E."/>
            <person name="Leigh N.D."/>
            <person name="Simon A."/>
            <person name="Yun M.H."/>
        </authorList>
    </citation>
    <scope>NUCLEOTIDE SEQUENCE</scope>
    <source>
        <strain evidence="8">20211129_DDA</strain>
        <tissue evidence="8">Liver</tissue>
    </source>
</reference>
<dbReference type="Proteomes" id="UP001066276">
    <property type="component" value="Chromosome 10"/>
</dbReference>
<dbReference type="EMBL" id="JANPWB010000014">
    <property type="protein sequence ID" value="KAJ1096257.1"/>
    <property type="molecule type" value="Genomic_DNA"/>
</dbReference>
<dbReference type="SUPFAM" id="SSF118310">
    <property type="entry name" value="AN1-like Zinc finger"/>
    <property type="match status" value="2"/>
</dbReference>
<dbReference type="PROSITE" id="PS51039">
    <property type="entry name" value="ZF_AN1"/>
    <property type="match status" value="2"/>
</dbReference>
<evidence type="ECO:0000256" key="4">
    <source>
        <dbReference type="ARBA" id="ARBA00022833"/>
    </source>
</evidence>
<dbReference type="PANTHER" id="PTHR14677">
    <property type="entry name" value="ARSENITE INDUCUBLE RNA ASSOCIATED PROTEIN AIP-1-RELATED"/>
    <property type="match status" value="1"/>
</dbReference>
<evidence type="ECO:0000313" key="9">
    <source>
        <dbReference type="Proteomes" id="UP001066276"/>
    </source>
</evidence>
<gene>
    <name evidence="8" type="ORF">NDU88_001400</name>
</gene>